<evidence type="ECO:0000259" key="1">
    <source>
        <dbReference type="Pfam" id="PF00534"/>
    </source>
</evidence>
<dbReference type="Proteomes" id="UP000252419">
    <property type="component" value="Unassembled WGS sequence"/>
</dbReference>
<dbReference type="AlphaFoldDB" id="A0A367UC45"/>
<sequence length="363" mass="39961">MTKPPRIIAMLQLPPPMHGATAMNERALTALQKTCDVTLLEMRFTNHPRDIAKLTIGKLVKAFYLSLRLLFELWRKPDALYINFAPSGSAFYRDSIYVLMSKLFGIPAILHLHGQGLQAGRENRFAAWLQHRVFTGQTAIILGDALRHELSGLGCQSTIIANCLPEEAFQIAQPLSGNTTPRLLYLSNLFRSKGIDDVLAACAILRQRNIDFALDIAGANGDISAGELERLVDTFDLENHCLYHGPVDAGYRTKLLSKANLFLFPTRYPNEAQPLVVLEAMAAGVPVITSSIGTLGDIVRDGETGRVCQPGNPEILADRISDALAQTKETQDMANAAQAFCHAHFSKTRFDHDLQQLIGQIVS</sequence>
<dbReference type="SUPFAM" id="SSF53756">
    <property type="entry name" value="UDP-Glycosyltransferase/glycogen phosphorylase"/>
    <property type="match status" value="1"/>
</dbReference>
<dbReference type="Pfam" id="PF00534">
    <property type="entry name" value="Glycos_transf_1"/>
    <property type="match status" value="1"/>
</dbReference>
<dbReference type="CDD" id="cd03801">
    <property type="entry name" value="GT4_PimA-like"/>
    <property type="match status" value="1"/>
</dbReference>
<proteinExistence type="predicted"/>
<organism evidence="2 3">
    <name type="scientific">Thalassospira xianhensis MCCC 1A02616</name>
    <dbReference type="NCBI Taxonomy" id="1177929"/>
    <lineage>
        <taxon>Bacteria</taxon>
        <taxon>Pseudomonadati</taxon>
        <taxon>Pseudomonadota</taxon>
        <taxon>Alphaproteobacteria</taxon>
        <taxon>Rhodospirillales</taxon>
        <taxon>Thalassospiraceae</taxon>
        <taxon>Thalassospira</taxon>
    </lineage>
</organism>
<dbReference type="Gene3D" id="3.40.50.2000">
    <property type="entry name" value="Glycogen Phosphorylase B"/>
    <property type="match status" value="2"/>
</dbReference>
<dbReference type="RefSeq" id="WP_114122542.1">
    <property type="nucleotide sequence ID" value="NZ_JPWA01000018.1"/>
</dbReference>
<dbReference type="EMBL" id="JPWA01000018">
    <property type="protein sequence ID" value="RCK05263.1"/>
    <property type="molecule type" value="Genomic_DNA"/>
</dbReference>
<reference evidence="2 3" key="1">
    <citation type="submission" date="2014-07" db="EMBL/GenBank/DDBJ databases">
        <title>Draft genome sequence of Thalassospira xianhensis P-4 (MCCC 1A02616).</title>
        <authorList>
            <person name="Lai Q."/>
            <person name="Shao Z."/>
        </authorList>
    </citation>
    <scope>NUCLEOTIDE SEQUENCE [LARGE SCALE GENOMIC DNA]</scope>
    <source>
        <strain evidence="2 3">MCCC 1A02616</strain>
    </source>
</reference>
<dbReference type="PANTHER" id="PTHR12526">
    <property type="entry name" value="GLYCOSYLTRANSFERASE"/>
    <property type="match status" value="1"/>
</dbReference>
<dbReference type="InterPro" id="IPR001296">
    <property type="entry name" value="Glyco_trans_1"/>
</dbReference>
<comment type="caution">
    <text evidence="2">The sequence shown here is derived from an EMBL/GenBank/DDBJ whole genome shotgun (WGS) entry which is preliminary data.</text>
</comment>
<name>A0A367UC45_9PROT</name>
<evidence type="ECO:0000313" key="3">
    <source>
        <dbReference type="Proteomes" id="UP000252419"/>
    </source>
</evidence>
<evidence type="ECO:0000313" key="2">
    <source>
        <dbReference type="EMBL" id="RCK05263.1"/>
    </source>
</evidence>
<keyword evidence="3" id="KW-1185">Reference proteome</keyword>
<feature type="domain" description="Glycosyl transferase family 1" evidence="1">
    <location>
        <begin position="171"/>
        <end position="338"/>
    </location>
</feature>
<dbReference type="GO" id="GO:0016757">
    <property type="term" value="F:glycosyltransferase activity"/>
    <property type="evidence" value="ECO:0007669"/>
    <property type="project" value="InterPro"/>
</dbReference>
<protein>
    <recommendedName>
        <fullName evidence="1">Glycosyl transferase family 1 domain-containing protein</fullName>
    </recommendedName>
</protein>
<accession>A0A367UC45</accession>
<gene>
    <name evidence="2" type="ORF">TH5_15470</name>
</gene>